<dbReference type="Proteomes" id="UP000452293">
    <property type="component" value="Unassembled WGS sequence"/>
</dbReference>
<dbReference type="Pfam" id="PF14285">
    <property type="entry name" value="DUF4367"/>
    <property type="match status" value="1"/>
</dbReference>
<comment type="caution">
    <text evidence="2">The sequence shown here is derived from an EMBL/GenBank/DDBJ whole genome shotgun (WGS) entry which is preliminary data.</text>
</comment>
<evidence type="ECO:0000259" key="1">
    <source>
        <dbReference type="Pfam" id="PF14285"/>
    </source>
</evidence>
<name>A0ABW9X7W7_9FIRM</name>
<sequence>MENFRDAELKKWLAEEYEKETEEMEKILFPDGVIPDDGETEEEAKAAYQRLVEKLKADGVYKEDETDSIKTDDHKENVKIVYLPEKKSHKTARVAAAVLVCSAGIFAASMTSQANRSYFIDSVRYWAGDDTSISIENDEENERAQKDEQMALDEVKNKLNLNTIPQFMYRPVGLKFKSYEINTDIGNALIEYDYKNVIITLYINDHSDGSKNSDYNLDGETLETLKWKDENIVIEIKKIKDNQDKKENYVAYWKDNTAFYEISGKMEKEEFLKMIKNIRF</sequence>
<dbReference type="InterPro" id="IPR025377">
    <property type="entry name" value="DUF4367"/>
</dbReference>
<reference evidence="2 3" key="1">
    <citation type="journal article" date="2019" name="Nat. Med.">
        <title>A library of human gut bacterial isolates paired with longitudinal multiomics data enables mechanistic microbiome research.</title>
        <authorList>
            <person name="Poyet M."/>
            <person name="Groussin M."/>
            <person name="Gibbons S.M."/>
            <person name="Avila-Pacheco J."/>
            <person name="Jiang X."/>
            <person name="Kearney S.M."/>
            <person name="Perrotta A.R."/>
            <person name="Berdy B."/>
            <person name="Zhao S."/>
            <person name="Lieberman T.D."/>
            <person name="Swanson P.K."/>
            <person name="Smith M."/>
            <person name="Roesemann S."/>
            <person name="Alexander J.E."/>
            <person name="Rich S.A."/>
            <person name="Livny J."/>
            <person name="Vlamakis H."/>
            <person name="Clish C."/>
            <person name="Bullock K."/>
            <person name="Deik A."/>
            <person name="Scott J."/>
            <person name="Pierce K.A."/>
            <person name="Xavier R.J."/>
            <person name="Alm E.J."/>
        </authorList>
    </citation>
    <scope>NUCLEOTIDE SEQUENCE [LARGE SCALE GENOMIC DNA]</scope>
    <source>
        <strain evidence="2 3">BIOML-A1</strain>
    </source>
</reference>
<protein>
    <submittedName>
        <fullName evidence="2">DUF4367 domain-containing protein</fullName>
    </submittedName>
</protein>
<accession>A0ABW9X7W7</accession>
<proteinExistence type="predicted"/>
<evidence type="ECO:0000313" key="3">
    <source>
        <dbReference type="Proteomes" id="UP000452293"/>
    </source>
</evidence>
<gene>
    <name evidence="2" type="ORF">GT718_12225</name>
</gene>
<feature type="domain" description="DUF4367" evidence="1">
    <location>
        <begin position="165"/>
        <end position="278"/>
    </location>
</feature>
<dbReference type="EMBL" id="WWVW01000022">
    <property type="protein sequence ID" value="MZL78116.1"/>
    <property type="molecule type" value="Genomic_DNA"/>
</dbReference>
<dbReference type="RefSeq" id="WP_129975501.1">
    <property type="nucleotide sequence ID" value="NZ_WWVV01000022.1"/>
</dbReference>
<organism evidence="2 3">
    <name type="scientific">Blautia massiliensis</name>
    <name type="common">ex Durand et al. 2017</name>
    <dbReference type="NCBI Taxonomy" id="1737424"/>
    <lineage>
        <taxon>Bacteria</taxon>
        <taxon>Bacillati</taxon>
        <taxon>Bacillota</taxon>
        <taxon>Clostridia</taxon>
        <taxon>Lachnospirales</taxon>
        <taxon>Lachnospiraceae</taxon>
        <taxon>Blautia</taxon>
    </lineage>
</organism>
<keyword evidence="3" id="KW-1185">Reference proteome</keyword>
<evidence type="ECO:0000313" key="2">
    <source>
        <dbReference type="EMBL" id="MZL78116.1"/>
    </source>
</evidence>